<proteinExistence type="predicted"/>
<feature type="region of interest" description="Disordered" evidence="1">
    <location>
        <begin position="1"/>
        <end position="63"/>
    </location>
</feature>
<keyword evidence="2" id="KW-0472">Membrane</keyword>
<keyword evidence="4" id="KW-1185">Reference proteome</keyword>
<name>A0ABY7ZPH4_9ACTN</name>
<gene>
    <name evidence="3" type="ORF">PVK37_31255</name>
</gene>
<feature type="transmembrane region" description="Helical" evidence="2">
    <location>
        <begin position="66"/>
        <end position="86"/>
    </location>
</feature>
<feature type="compositionally biased region" description="Gly residues" evidence="1">
    <location>
        <begin position="25"/>
        <end position="50"/>
    </location>
</feature>
<reference evidence="3 4" key="1">
    <citation type="submission" date="2023-02" db="EMBL/GenBank/DDBJ databases">
        <authorList>
            <person name="Mo P."/>
        </authorList>
    </citation>
    <scope>NUCLEOTIDE SEQUENCE [LARGE SCALE GENOMIC DNA]</scope>
    <source>
        <strain evidence="3 4">HUAS 3</strain>
    </source>
</reference>
<feature type="transmembrane region" description="Helical" evidence="2">
    <location>
        <begin position="98"/>
        <end position="118"/>
    </location>
</feature>
<evidence type="ECO:0000256" key="2">
    <source>
        <dbReference type="SAM" id="Phobius"/>
    </source>
</evidence>
<sequence>MSREAGTGDGSGAPPPAPGGSASAGPGGGVGPGGPVEGSGPADAGGGTGPGEQPARRSGLRNPERAVRGLGSGVLILEAVVLLLAIQPIRVLGGELSGAAIGLIVGLAVLAVLLAGTMGRRWAWHLGTGLQVVLLAGGFLHLSLTVLGIIFGLVWAYALHVRRVILG</sequence>
<evidence type="ECO:0000313" key="3">
    <source>
        <dbReference type="EMBL" id="WDZ84842.1"/>
    </source>
</evidence>
<evidence type="ECO:0000313" key="4">
    <source>
        <dbReference type="Proteomes" id="UP001219605"/>
    </source>
</evidence>
<dbReference type="Proteomes" id="UP001219605">
    <property type="component" value="Chromosome"/>
</dbReference>
<feature type="transmembrane region" description="Helical" evidence="2">
    <location>
        <begin position="130"/>
        <end position="158"/>
    </location>
</feature>
<dbReference type="RefSeq" id="WP_275031470.1">
    <property type="nucleotide sequence ID" value="NZ_CP118615.1"/>
</dbReference>
<evidence type="ECO:0000256" key="1">
    <source>
        <dbReference type="SAM" id="MobiDB-lite"/>
    </source>
</evidence>
<keyword evidence="2" id="KW-1133">Transmembrane helix</keyword>
<protein>
    <submittedName>
        <fullName evidence="3">DUF4233 domain-containing protein</fullName>
    </submittedName>
</protein>
<keyword evidence="2" id="KW-0812">Transmembrane</keyword>
<dbReference type="EMBL" id="CP118615">
    <property type="protein sequence ID" value="WDZ84842.1"/>
    <property type="molecule type" value="Genomic_DNA"/>
</dbReference>
<organism evidence="3 4">
    <name type="scientific">Micromonospora cathayae</name>
    <dbReference type="NCBI Taxonomy" id="3028804"/>
    <lineage>
        <taxon>Bacteria</taxon>
        <taxon>Bacillati</taxon>
        <taxon>Actinomycetota</taxon>
        <taxon>Actinomycetes</taxon>
        <taxon>Micromonosporales</taxon>
        <taxon>Micromonosporaceae</taxon>
        <taxon>Micromonospora</taxon>
    </lineage>
</organism>
<accession>A0ABY7ZPH4</accession>
<dbReference type="InterPro" id="IPR025327">
    <property type="entry name" value="DUF4233"/>
</dbReference>
<dbReference type="Pfam" id="PF14017">
    <property type="entry name" value="DUF4233"/>
    <property type="match status" value="1"/>
</dbReference>